<dbReference type="Proteomes" id="UP000275461">
    <property type="component" value="Unassembled WGS sequence"/>
</dbReference>
<comment type="subcellular location">
    <subcellularLocation>
        <location evidence="1">Cell inner membrane</location>
    </subcellularLocation>
</comment>
<comment type="similarity">
    <text evidence="2">Belongs to the GSP N family.</text>
</comment>
<evidence type="ECO:0000256" key="3">
    <source>
        <dbReference type="ARBA" id="ARBA00021563"/>
    </source>
</evidence>
<keyword evidence="4" id="KW-0813">Transport</keyword>
<evidence type="ECO:0000256" key="8">
    <source>
        <dbReference type="ARBA" id="ARBA00022927"/>
    </source>
</evidence>
<keyword evidence="9 11" id="KW-0472">Membrane</keyword>
<dbReference type="InterPro" id="IPR022792">
    <property type="entry name" value="T2SS_protein-GspN"/>
</dbReference>
<reference evidence="12 13" key="1">
    <citation type="submission" date="2018-10" db="EMBL/GenBank/DDBJ databases">
        <title>Genomic Encyclopedia of Type Strains, Phase IV (KMG-IV): sequencing the most valuable type-strain genomes for metagenomic binning, comparative biology and taxonomic classification.</title>
        <authorList>
            <person name="Goeker M."/>
        </authorList>
    </citation>
    <scope>NUCLEOTIDE SEQUENCE [LARGE SCALE GENOMIC DNA]</scope>
    <source>
        <strain evidence="12 13">DSM 12769</strain>
    </source>
</reference>
<organism evidence="12 13">
    <name type="scientific">Alkalispirillum mobile</name>
    <dbReference type="NCBI Taxonomy" id="85925"/>
    <lineage>
        <taxon>Bacteria</taxon>
        <taxon>Pseudomonadati</taxon>
        <taxon>Pseudomonadota</taxon>
        <taxon>Gammaproteobacteria</taxon>
        <taxon>Chromatiales</taxon>
        <taxon>Ectothiorhodospiraceae</taxon>
        <taxon>Alkalispirillum</taxon>
    </lineage>
</organism>
<dbReference type="EMBL" id="RCDA01000003">
    <property type="protein sequence ID" value="RLK48356.1"/>
    <property type="molecule type" value="Genomic_DNA"/>
</dbReference>
<evidence type="ECO:0000256" key="2">
    <source>
        <dbReference type="ARBA" id="ARBA00007208"/>
    </source>
</evidence>
<gene>
    <name evidence="12" type="ORF">DFR31_2235</name>
</gene>
<dbReference type="RefSeq" id="WP_121442751.1">
    <property type="nucleotide sequence ID" value="NZ_RCDA01000003.1"/>
</dbReference>
<keyword evidence="5" id="KW-1003">Cell membrane</keyword>
<evidence type="ECO:0000256" key="11">
    <source>
        <dbReference type="SAM" id="Phobius"/>
    </source>
</evidence>
<evidence type="ECO:0000256" key="4">
    <source>
        <dbReference type="ARBA" id="ARBA00022448"/>
    </source>
</evidence>
<evidence type="ECO:0000313" key="13">
    <source>
        <dbReference type="Proteomes" id="UP000275461"/>
    </source>
</evidence>
<protein>
    <recommendedName>
        <fullName evidence="3">Type II secretion system protein N</fullName>
    </recommendedName>
    <alternativeName>
        <fullName evidence="10">General secretion pathway protein N</fullName>
    </alternativeName>
</protein>
<dbReference type="GO" id="GO:0015628">
    <property type="term" value="P:protein secretion by the type II secretion system"/>
    <property type="evidence" value="ECO:0007669"/>
    <property type="project" value="InterPro"/>
</dbReference>
<dbReference type="AlphaFoldDB" id="A0A498C1K6"/>
<keyword evidence="8" id="KW-0653">Protein transport</keyword>
<keyword evidence="6" id="KW-0997">Cell inner membrane</keyword>
<dbReference type="GO" id="GO:0005886">
    <property type="term" value="C:plasma membrane"/>
    <property type="evidence" value="ECO:0007669"/>
    <property type="project" value="UniProtKB-SubCell"/>
</dbReference>
<accession>A0A498C1K6</accession>
<evidence type="ECO:0000256" key="7">
    <source>
        <dbReference type="ARBA" id="ARBA00022692"/>
    </source>
</evidence>
<evidence type="ECO:0000256" key="5">
    <source>
        <dbReference type="ARBA" id="ARBA00022475"/>
    </source>
</evidence>
<dbReference type="GO" id="GO:0015627">
    <property type="term" value="C:type II protein secretion system complex"/>
    <property type="evidence" value="ECO:0007669"/>
    <property type="project" value="InterPro"/>
</dbReference>
<comment type="caution">
    <text evidence="12">The sequence shown here is derived from an EMBL/GenBank/DDBJ whole genome shotgun (WGS) entry which is preliminary data.</text>
</comment>
<proteinExistence type="inferred from homology"/>
<name>A0A498C1K6_9GAMM</name>
<evidence type="ECO:0000313" key="12">
    <source>
        <dbReference type="EMBL" id="RLK48356.1"/>
    </source>
</evidence>
<feature type="transmembrane region" description="Helical" evidence="11">
    <location>
        <begin position="6"/>
        <end position="25"/>
    </location>
</feature>
<evidence type="ECO:0000256" key="10">
    <source>
        <dbReference type="ARBA" id="ARBA00030772"/>
    </source>
</evidence>
<sequence>MIRRVLGYGGWALVALAAWAFFLVWHWPAGMALAMSERQGWLPPGAEWGTVTGSIWSGAINSPAWQGWEADELAWSVTPARLLRGEMGLAFRLNDEGGRVHGQAWLNPSGATLRDVRVELDGATLAERLGEGAMGPVALGGTFRGEVREAALTPEGQLRHLDARMAWHDAAVDAPMAMALGDLSGDFAGADGQIEGQLQDHGGPLRLEATVSIDPNMRWQMEGHLGAREMADDALPQALEMTGQRNADGLYPVRLQGQVMP</sequence>
<dbReference type="OrthoDB" id="6706905at2"/>
<evidence type="ECO:0000256" key="9">
    <source>
        <dbReference type="ARBA" id="ARBA00023136"/>
    </source>
</evidence>
<evidence type="ECO:0000256" key="1">
    <source>
        <dbReference type="ARBA" id="ARBA00004533"/>
    </source>
</evidence>
<keyword evidence="7 11" id="KW-0812">Transmembrane</keyword>
<keyword evidence="11" id="KW-1133">Transmembrane helix</keyword>
<evidence type="ECO:0000256" key="6">
    <source>
        <dbReference type="ARBA" id="ARBA00022519"/>
    </source>
</evidence>
<keyword evidence="13" id="KW-1185">Reference proteome</keyword>
<dbReference type="Pfam" id="PF01203">
    <property type="entry name" value="T2SSN"/>
    <property type="match status" value="1"/>
</dbReference>